<comment type="caution">
    <text evidence="1">The sequence shown here is derived from an EMBL/GenBank/DDBJ whole genome shotgun (WGS) entry which is preliminary data.</text>
</comment>
<gene>
    <name evidence="1" type="ORF">GCM10009760_14120</name>
</gene>
<name>A0ABP5KTK7_9ACTN</name>
<accession>A0ABP5KTK7</accession>
<keyword evidence="2" id="KW-1185">Reference proteome</keyword>
<organism evidence="1 2">
    <name type="scientific">Kitasatospora kazusensis</name>
    <dbReference type="NCBI Taxonomy" id="407974"/>
    <lineage>
        <taxon>Bacteria</taxon>
        <taxon>Bacillati</taxon>
        <taxon>Actinomycetota</taxon>
        <taxon>Actinomycetes</taxon>
        <taxon>Kitasatosporales</taxon>
        <taxon>Streptomycetaceae</taxon>
        <taxon>Kitasatospora</taxon>
    </lineage>
</organism>
<dbReference type="InterPro" id="IPR011051">
    <property type="entry name" value="RmlC_Cupin_sf"/>
</dbReference>
<dbReference type="EMBL" id="BAAANT010000005">
    <property type="protein sequence ID" value="GAA2135501.1"/>
    <property type="molecule type" value="Genomic_DNA"/>
</dbReference>
<proteinExistence type="predicted"/>
<evidence type="ECO:0000313" key="2">
    <source>
        <dbReference type="Proteomes" id="UP001422759"/>
    </source>
</evidence>
<protein>
    <recommendedName>
        <fullName evidence="3">Cupin domain-containing protein</fullName>
    </recommendedName>
</protein>
<dbReference type="SUPFAM" id="SSF51182">
    <property type="entry name" value="RmlC-like cupins"/>
    <property type="match status" value="1"/>
</dbReference>
<evidence type="ECO:0000313" key="1">
    <source>
        <dbReference type="EMBL" id="GAA2135501.1"/>
    </source>
</evidence>
<evidence type="ECO:0008006" key="3">
    <source>
        <dbReference type="Google" id="ProtNLM"/>
    </source>
</evidence>
<sequence>MVVVGPGTERTRVLCLSRRDLMHSDCEAFEHVRLSPGAHHLRAGRPDTEAAWYVLRGPVVAEQRPDRAQHLADRGDLLLVPPGQELDLLAGPLGAELLCLTLHAQEAAPKRPRTRRTTRP</sequence>
<dbReference type="Proteomes" id="UP001422759">
    <property type="component" value="Unassembled WGS sequence"/>
</dbReference>
<reference evidence="2" key="1">
    <citation type="journal article" date="2019" name="Int. J. Syst. Evol. Microbiol.">
        <title>The Global Catalogue of Microorganisms (GCM) 10K type strain sequencing project: providing services to taxonomists for standard genome sequencing and annotation.</title>
        <authorList>
            <consortium name="The Broad Institute Genomics Platform"/>
            <consortium name="The Broad Institute Genome Sequencing Center for Infectious Disease"/>
            <person name="Wu L."/>
            <person name="Ma J."/>
        </authorList>
    </citation>
    <scope>NUCLEOTIDE SEQUENCE [LARGE SCALE GENOMIC DNA]</scope>
    <source>
        <strain evidence="2">JCM 14560</strain>
    </source>
</reference>